<dbReference type="InterPro" id="IPR049326">
    <property type="entry name" value="Rhodopsin_dom_fungi"/>
</dbReference>
<feature type="domain" description="Rhodopsin" evidence="8">
    <location>
        <begin position="38"/>
        <end position="286"/>
    </location>
</feature>
<dbReference type="AlphaFoldDB" id="A0AAW0QA17"/>
<feature type="transmembrane region" description="Helical" evidence="7">
    <location>
        <begin position="106"/>
        <end position="130"/>
    </location>
</feature>
<protein>
    <submittedName>
        <fullName evidence="9">Integral membrane protein</fullName>
    </submittedName>
</protein>
<keyword evidence="10" id="KW-1185">Reference proteome</keyword>
<keyword evidence="4 7" id="KW-0472">Membrane</keyword>
<feature type="transmembrane region" description="Helical" evidence="7">
    <location>
        <begin position="54"/>
        <end position="72"/>
    </location>
</feature>
<feature type="non-terminal residue" evidence="9">
    <location>
        <position position="384"/>
    </location>
</feature>
<evidence type="ECO:0000259" key="8">
    <source>
        <dbReference type="Pfam" id="PF20684"/>
    </source>
</evidence>
<dbReference type="PANTHER" id="PTHR33048">
    <property type="entry name" value="PTH11-LIKE INTEGRAL MEMBRANE PROTEIN (AFU_ORTHOLOGUE AFUA_5G11245)"/>
    <property type="match status" value="1"/>
</dbReference>
<organism evidence="9 10">
    <name type="scientific">Apiospora kogelbergensis</name>
    <dbReference type="NCBI Taxonomy" id="1337665"/>
    <lineage>
        <taxon>Eukaryota</taxon>
        <taxon>Fungi</taxon>
        <taxon>Dikarya</taxon>
        <taxon>Ascomycota</taxon>
        <taxon>Pezizomycotina</taxon>
        <taxon>Sordariomycetes</taxon>
        <taxon>Xylariomycetidae</taxon>
        <taxon>Amphisphaeriales</taxon>
        <taxon>Apiosporaceae</taxon>
        <taxon>Apiospora</taxon>
    </lineage>
</organism>
<evidence type="ECO:0000256" key="6">
    <source>
        <dbReference type="SAM" id="MobiDB-lite"/>
    </source>
</evidence>
<feature type="transmembrane region" description="Helical" evidence="7">
    <location>
        <begin position="266"/>
        <end position="284"/>
    </location>
</feature>
<dbReference type="Proteomes" id="UP001392437">
    <property type="component" value="Unassembled WGS sequence"/>
</dbReference>
<comment type="caution">
    <text evidence="9">The sequence shown here is derived from an EMBL/GenBank/DDBJ whole genome shotgun (WGS) entry which is preliminary data.</text>
</comment>
<dbReference type="EMBL" id="JAQQWP010000009">
    <property type="protein sequence ID" value="KAK8100053.1"/>
    <property type="molecule type" value="Genomic_DNA"/>
</dbReference>
<evidence type="ECO:0000256" key="3">
    <source>
        <dbReference type="ARBA" id="ARBA00022989"/>
    </source>
</evidence>
<dbReference type="Pfam" id="PF20684">
    <property type="entry name" value="Fung_rhodopsin"/>
    <property type="match status" value="1"/>
</dbReference>
<feature type="transmembrane region" description="Helical" evidence="7">
    <location>
        <begin position="142"/>
        <end position="168"/>
    </location>
</feature>
<keyword evidence="3 7" id="KW-1133">Transmembrane helix</keyword>
<keyword evidence="2 7" id="KW-0812">Transmembrane</keyword>
<evidence type="ECO:0000313" key="9">
    <source>
        <dbReference type="EMBL" id="KAK8100053.1"/>
    </source>
</evidence>
<dbReference type="GO" id="GO:0016020">
    <property type="term" value="C:membrane"/>
    <property type="evidence" value="ECO:0007669"/>
    <property type="project" value="UniProtKB-SubCell"/>
</dbReference>
<evidence type="ECO:0000256" key="5">
    <source>
        <dbReference type="ARBA" id="ARBA00038359"/>
    </source>
</evidence>
<evidence type="ECO:0000313" key="10">
    <source>
        <dbReference type="Proteomes" id="UP001392437"/>
    </source>
</evidence>
<comment type="subcellular location">
    <subcellularLocation>
        <location evidence="1">Membrane</location>
        <topology evidence="1">Multi-pass membrane protein</topology>
    </subcellularLocation>
</comment>
<feature type="transmembrane region" description="Helical" evidence="7">
    <location>
        <begin position="224"/>
        <end position="246"/>
    </location>
</feature>
<evidence type="ECO:0000256" key="4">
    <source>
        <dbReference type="ARBA" id="ARBA00023136"/>
    </source>
</evidence>
<sequence length="384" mass="43026">MSHLQAGVHPSQDEDWLDPAVITWAVVPTAIAIVVVALRFYTRHCLIKKIEIEDWLALGALLLAIGNSIGTGRRKLTKQTNLEAYFALGKHISAVSPGRLSNYFRAVWYTALFYHLSLGLVKASILFLYIRMFKSYDNVRRASWVVLALVAIGMCGILAVMMTACIPLRKKWDHAVEDIDGYCHPVGIWWAITGFQAGTDVIVFLMPLPTIYKLRLPRRQKLGLVAVFAIGLFVCLISVMRIVWIYRSNDPDFTYTGRMIAEWSCVEVNTAVICASLMVLKPLYRKLHPHKTRMILKDDMPGSYEPPPTVGGARARPMLQNHGSELFNSVDEAPRSDEPHNNSNVYLDHGDSLGTRGLSRDSLGSPTIRTMSPTLPVKPFFIET</sequence>
<evidence type="ECO:0000256" key="1">
    <source>
        <dbReference type="ARBA" id="ARBA00004141"/>
    </source>
</evidence>
<gene>
    <name evidence="9" type="ORF">PG999_010427</name>
</gene>
<feature type="transmembrane region" description="Helical" evidence="7">
    <location>
        <begin position="20"/>
        <end position="42"/>
    </location>
</feature>
<dbReference type="PANTHER" id="PTHR33048:SF47">
    <property type="entry name" value="INTEGRAL MEMBRANE PROTEIN-RELATED"/>
    <property type="match status" value="1"/>
</dbReference>
<evidence type="ECO:0000256" key="2">
    <source>
        <dbReference type="ARBA" id="ARBA00022692"/>
    </source>
</evidence>
<feature type="region of interest" description="Disordered" evidence="6">
    <location>
        <begin position="329"/>
        <end position="370"/>
    </location>
</feature>
<feature type="transmembrane region" description="Helical" evidence="7">
    <location>
        <begin position="188"/>
        <end position="212"/>
    </location>
</feature>
<name>A0AAW0QA17_9PEZI</name>
<comment type="similarity">
    <text evidence="5">Belongs to the SAT4 family.</text>
</comment>
<reference evidence="9 10" key="1">
    <citation type="submission" date="2023-01" db="EMBL/GenBank/DDBJ databases">
        <title>Analysis of 21 Apiospora genomes using comparative genomics revels a genus with tremendous synthesis potential of carbohydrate active enzymes and secondary metabolites.</title>
        <authorList>
            <person name="Sorensen T."/>
        </authorList>
    </citation>
    <scope>NUCLEOTIDE SEQUENCE [LARGE SCALE GENOMIC DNA]</scope>
    <source>
        <strain evidence="9 10">CBS 117206</strain>
    </source>
</reference>
<proteinExistence type="inferred from homology"/>
<evidence type="ECO:0000256" key="7">
    <source>
        <dbReference type="SAM" id="Phobius"/>
    </source>
</evidence>
<dbReference type="InterPro" id="IPR052337">
    <property type="entry name" value="SAT4-like"/>
</dbReference>
<accession>A0AAW0QA17</accession>